<dbReference type="AlphaFoldDB" id="A0A1J6KD96"/>
<accession>A0A1J6KD96</accession>
<sequence>MLVQKLQFQQLKQRRNRVEFAAEQCTNGTQNCTGPCCQTLLQTDAIPAVKHCSNLGSKSWSKTAAFAFCSAAISRQKLVCKTARKLVQKCRPNSSSTRQTKCRSL</sequence>
<protein>
    <submittedName>
        <fullName evidence="1">Uncharacterized protein</fullName>
    </submittedName>
</protein>
<keyword evidence="2" id="KW-1185">Reference proteome</keyword>
<name>A0A1J6KD96_NICAT</name>
<evidence type="ECO:0000313" key="2">
    <source>
        <dbReference type="Proteomes" id="UP000187609"/>
    </source>
</evidence>
<dbReference type="EMBL" id="MJEQ01005982">
    <property type="protein sequence ID" value="OIT19919.1"/>
    <property type="molecule type" value="Genomic_DNA"/>
</dbReference>
<evidence type="ECO:0000313" key="1">
    <source>
        <dbReference type="EMBL" id="OIT19919.1"/>
    </source>
</evidence>
<reference evidence="1" key="1">
    <citation type="submission" date="2016-11" db="EMBL/GenBank/DDBJ databases">
        <title>The genome of Nicotiana attenuata.</title>
        <authorList>
            <person name="Xu S."/>
            <person name="Brockmoeller T."/>
            <person name="Gaquerel E."/>
            <person name="Navarro A."/>
            <person name="Kuhl H."/>
            <person name="Gase K."/>
            <person name="Ling Z."/>
            <person name="Zhou W."/>
            <person name="Kreitzer C."/>
            <person name="Stanke M."/>
            <person name="Tang H."/>
            <person name="Lyons E."/>
            <person name="Pandey P."/>
            <person name="Pandey S.P."/>
            <person name="Timmermann B."/>
            <person name="Baldwin I.T."/>
        </authorList>
    </citation>
    <scope>NUCLEOTIDE SEQUENCE [LARGE SCALE GENOMIC DNA]</scope>
    <source>
        <strain evidence="1">UT</strain>
    </source>
</reference>
<gene>
    <name evidence="1" type="ORF">A4A49_41819</name>
</gene>
<dbReference type="Proteomes" id="UP000187609">
    <property type="component" value="Unassembled WGS sequence"/>
</dbReference>
<dbReference type="Gramene" id="OIT19919">
    <property type="protein sequence ID" value="OIT19919"/>
    <property type="gene ID" value="A4A49_41819"/>
</dbReference>
<organism evidence="1 2">
    <name type="scientific">Nicotiana attenuata</name>
    <name type="common">Coyote tobacco</name>
    <dbReference type="NCBI Taxonomy" id="49451"/>
    <lineage>
        <taxon>Eukaryota</taxon>
        <taxon>Viridiplantae</taxon>
        <taxon>Streptophyta</taxon>
        <taxon>Embryophyta</taxon>
        <taxon>Tracheophyta</taxon>
        <taxon>Spermatophyta</taxon>
        <taxon>Magnoliopsida</taxon>
        <taxon>eudicotyledons</taxon>
        <taxon>Gunneridae</taxon>
        <taxon>Pentapetalae</taxon>
        <taxon>asterids</taxon>
        <taxon>lamiids</taxon>
        <taxon>Solanales</taxon>
        <taxon>Solanaceae</taxon>
        <taxon>Nicotianoideae</taxon>
        <taxon>Nicotianeae</taxon>
        <taxon>Nicotiana</taxon>
    </lineage>
</organism>
<proteinExistence type="predicted"/>
<comment type="caution">
    <text evidence="1">The sequence shown here is derived from an EMBL/GenBank/DDBJ whole genome shotgun (WGS) entry which is preliminary data.</text>
</comment>